<reference evidence="1" key="1">
    <citation type="submission" date="2018-05" db="EMBL/GenBank/DDBJ databases">
        <authorList>
            <person name="Lanie J.A."/>
            <person name="Ng W.-L."/>
            <person name="Kazmierczak K.M."/>
            <person name="Andrzejewski T.M."/>
            <person name="Davidsen T.M."/>
            <person name="Wayne K.J."/>
            <person name="Tettelin H."/>
            <person name="Glass J.I."/>
            <person name="Rusch D."/>
            <person name="Podicherti R."/>
            <person name="Tsui H.-C.T."/>
            <person name="Winkler M.E."/>
        </authorList>
    </citation>
    <scope>NUCLEOTIDE SEQUENCE</scope>
</reference>
<protein>
    <submittedName>
        <fullName evidence="1">Uncharacterized protein</fullName>
    </submittedName>
</protein>
<dbReference type="AlphaFoldDB" id="A0A382L221"/>
<dbReference type="EMBL" id="UINC01084214">
    <property type="protein sequence ID" value="SVC30649.1"/>
    <property type="molecule type" value="Genomic_DNA"/>
</dbReference>
<organism evidence="1">
    <name type="scientific">marine metagenome</name>
    <dbReference type="NCBI Taxonomy" id="408172"/>
    <lineage>
        <taxon>unclassified sequences</taxon>
        <taxon>metagenomes</taxon>
        <taxon>ecological metagenomes</taxon>
    </lineage>
</organism>
<name>A0A382L221_9ZZZZ</name>
<feature type="non-terminal residue" evidence="1">
    <location>
        <position position="25"/>
    </location>
</feature>
<proteinExistence type="predicted"/>
<accession>A0A382L221</accession>
<evidence type="ECO:0000313" key="1">
    <source>
        <dbReference type="EMBL" id="SVC30649.1"/>
    </source>
</evidence>
<sequence>MCSFRPGPGGSGQKYPFADRLYVLT</sequence>
<gene>
    <name evidence="1" type="ORF">METZ01_LOCUS283503</name>
</gene>